<dbReference type="Proteomes" id="UP000827872">
    <property type="component" value="Linkage Group LG14"/>
</dbReference>
<protein>
    <submittedName>
        <fullName evidence="1">Uncharacterized protein</fullName>
    </submittedName>
</protein>
<organism evidence="1 2">
    <name type="scientific">Sphaerodactylus townsendi</name>
    <dbReference type="NCBI Taxonomy" id="933632"/>
    <lineage>
        <taxon>Eukaryota</taxon>
        <taxon>Metazoa</taxon>
        <taxon>Chordata</taxon>
        <taxon>Craniata</taxon>
        <taxon>Vertebrata</taxon>
        <taxon>Euteleostomi</taxon>
        <taxon>Lepidosauria</taxon>
        <taxon>Squamata</taxon>
        <taxon>Bifurcata</taxon>
        <taxon>Gekkota</taxon>
        <taxon>Sphaerodactylidae</taxon>
        <taxon>Sphaerodactylus</taxon>
    </lineage>
</organism>
<keyword evidence="2" id="KW-1185">Reference proteome</keyword>
<reference evidence="1" key="1">
    <citation type="submission" date="2021-08" db="EMBL/GenBank/DDBJ databases">
        <title>The first chromosome-level gecko genome reveals the dynamic sex chromosomes of Neotropical dwarf geckos (Sphaerodactylidae: Sphaerodactylus).</title>
        <authorList>
            <person name="Pinto B.J."/>
            <person name="Keating S.E."/>
            <person name="Gamble T."/>
        </authorList>
    </citation>
    <scope>NUCLEOTIDE SEQUENCE</scope>
    <source>
        <strain evidence="1">TG3544</strain>
    </source>
</reference>
<accession>A0ACB8EBP9</accession>
<sequence length="101" mass="11466">MGRQVAGSAGQLEARNPLVLHCPGMQYKREFRLAVVPSKGVFHMTLGPRYHELMSQRDFTISVYHCVENSLSRDIGAALETMHCMSDHEEGWEESETETKQ</sequence>
<proteinExistence type="predicted"/>
<gene>
    <name evidence="1" type="ORF">K3G42_017055</name>
</gene>
<evidence type="ECO:0000313" key="2">
    <source>
        <dbReference type="Proteomes" id="UP000827872"/>
    </source>
</evidence>
<comment type="caution">
    <text evidence="1">The sequence shown here is derived from an EMBL/GenBank/DDBJ whole genome shotgun (WGS) entry which is preliminary data.</text>
</comment>
<name>A0ACB8EBP9_9SAUR</name>
<evidence type="ECO:0000313" key="1">
    <source>
        <dbReference type="EMBL" id="KAH7989967.1"/>
    </source>
</evidence>
<dbReference type="EMBL" id="CM037627">
    <property type="protein sequence ID" value="KAH7989967.1"/>
    <property type="molecule type" value="Genomic_DNA"/>
</dbReference>